<evidence type="ECO:0000313" key="2">
    <source>
        <dbReference type="Proteomes" id="UP000306585"/>
    </source>
</evidence>
<dbReference type="Proteomes" id="UP000306585">
    <property type="component" value="Unassembled WGS sequence"/>
</dbReference>
<proteinExistence type="predicted"/>
<evidence type="ECO:0000313" key="1">
    <source>
        <dbReference type="EMBL" id="TLS66185.1"/>
    </source>
</evidence>
<accession>A0A5R9GM53</accession>
<dbReference type="AlphaFoldDB" id="A0A5R9GM53"/>
<dbReference type="RefSeq" id="WP_138239941.1">
    <property type="nucleotide sequence ID" value="NZ_VBRY01000011.1"/>
</dbReference>
<gene>
    <name evidence="1" type="ORF">FEF65_11385</name>
</gene>
<keyword evidence="2" id="KW-1185">Reference proteome</keyword>
<reference evidence="1 2" key="1">
    <citation type="journal article" date="2019" name="Appl. Environ. Microbiol.">
        <title>Environmental Evidence and Genomic Insight of Iron-oxidizing Bacteria Preference Towards More Corrosion Resistant Stainless Steel at Higher Salinities.</title>
        <authorList>
            <person name="Garrison C.E."/>
            <person name="Price K.A."/>
            <person name="Field E.K."/>
        </authorList>
    </citation>
    <scope>NUCLEOTIDE SEQUENCE [LARGE SCALE GENOMIC DNA]</scope>
    <source>
        <strain evidence="1 2">P3</strain>
    </source>
</reference>
<sequence length="309" mass="34898">MAFLSISIDICGSTEAKAKLRKHAELIATEPTRLYEEFQRQVLRVEETFWTLLRSEGLEIERLFLIKTIGDELWYSYDLEGLHDFEVHAAMAKVINALVGMHTKSFDLVAAPDRDPNDWENIDPSTLLRIGLPLKITVDQISDALEMNALREKYLKSHVASLLSPPERPGERLVQEGDPDFNDLCNRLGIAHRVVTSNKVHTTIRSDFIGWEVDRFFRLTKEAMENAVLVGPEILEAFDTHKLIALDGPKTIFPDGSWEISEGFFYVCISAQSRTSTGKVMIARKNVSADKLKGIGEDCPVALVYSKYL</sequence>
<comment type="caution">
    <text evidence="1">The sequence shown here is derived from an EMBL/GenBank/DDBJ whole genome shotgun (WGS) entry which is preliminary data.</text>
</comment>
<protein>
    <submittedName>
        <fullName evidence="1">Uncharacterized protein</fullName>
    </submittedName>
</protein>
<name>A0A5R9GM53_9PROT</name>
<dbReference type="EMBL" id="VBRY01000011">
    <property type="protein sequence ID" value="TLS66185.1"/>
    <property type="molecule type" value="Genomic_DNA"/>
</dbReference>
<organism evidence="1 2">
    <name type="scientific">Mariprofundus erugo</name>
    <dbReference type="NCBI Taxonomy" id="2528639"/>
    <lineage>
        <taxon>Bacteria</taxon>
        <taxon>Pseudomonadati</taxon>
        <taxon>Pseudomonadota</taxon>
        <taxon>Candidatius Mariprofundia</taxon>
        <taxon>Mariprofundales</taxon>
        <taxon>Mariprofundaceae</taxon>
        <taxon>Mariprofundus</taxon>
    </lineage>
</organism>